<feature type="transmembrane region" description="Helical" evidence="6">
    <location>
        <begin position="326"/>
        <end position="343"/>
    </location>
</feature>
<protein>
    <submittedName>
        <fullName evidence="7">Lipopolysaccharide biosynthesis protein</fullName>
    </submittedName>
</protein>
<feature type="transmembrane region" description="Helical" evidence="6">
    <location>
        <begin position="355"/>
        <end position="378"/>
    </location>
</feature>
<feature type="transmembrane region" description="Helical" evidence="6">
    <location>
        <begin position="35"/>
        <end position="57"/>
    </location>
</feature>
<comment type="subcellular location">
    <subcellularLocation>
        <location evidence="1">Cell membrane</location>
        <topology evidence="1">Multi-pass membrane protein</topology>
    </subcellularLocation>
</comment>
<keyword evidence="4 6" id="KW-1133">Transmembrane helix</keyword>
<keyword evidence="5 6" id="KW-0472">Membrane</keyword>
<dbReference type="RefSeq" id="WP_346583347.1">
    <property type="nucleotide sequence ID" value="NZ_JBDJNQ010000018.1"/>
</dbReference>
<feature type="transmembrane region" description="Helical" evidence="6">
    <location>
        <begin position="440"/>
        <end position="457"/>
    </location>
</feature>
<dbReference type="Proteomes" id="UP001409291">
    <property type="component" value="Unassembled WGS sequence"/>
</dbReference>
<evidence type="ECO:0000256" key="6">
    <source>
        <dbReference type="SAM" id="Phobius"/>
    </source>
</evidence>
<accession>A0ABV0C2D3</accession>
<feature type="transmembrane region" description="Helical" evidence="6">
    <location>
        <begin position="7"/>
        <end position="29"/>
    </location>
</feature>
<feature type="transmembrane region" description="Helical" evidence="6">
    <location>
        <begin position="415"/>
        <end position="434"/>
    </location>
</feature>
<dbReference type="InterPro" id="IPR002797">
    <property type="entry name" value="Polysacc_synth"/>
</dbReference>
<feature type="transmembrane region" description="Helical" evidence="6">
    <location>
        <begin position="147"/>
        <end position="169"/>
    </location>
</feature>
<keyword evidence="2" id="KW-1003">Cell membrane</keyword>
<evidence type="ECO:0000313" key="8">
    <source>
        <dbReference type="Proteomes" id="UP001409291"/>
    </source>
</evidence>
<evidence type="ECO:0000256" key="3">
    <source>
        <dbReference type="ARBA" id="ARBA00022692"/>
    </source>
</evidence>
<feature type="transmembrane region" description="Helical" evidence="6">
    <location>
        <begin position="254"/>
        <end position="273"/>
    </location>
</feature>
<evidence type="ECO:0000256" key="1">
    <source>
        <dbReference type="ARBA" id="ARBA00004651"/>
    </source>
</evidence>
<comment type="caution">
    <text evidence="7">The sequence shown here is derived from an EMBL/GenBank/DDBJ whole genome shotgun (WGS) entry which is preliminary data.</text>
</comment>
<keyword evidence="3 6" id="KW-0812">Transmembrane</keyword>
<proteinExistence type="predicted"/>
<feature type="transmembrane region" description="Helical" evidence="6">
    <location>
        <begin position="175"/>
        <end position="195"/>
    </location>
</feature>
<dbReference type="PANTHER" id="PTHR30250:SF11">
    <property type="entry name" value="O-ANTIGEN TRANSPORTER-RELATED"/>
    <property type="match status" value="1"/>
</dbReference>
<organism evidence="7 8">
    <name type="scientific">Sphingobacterium kitahiroshimense</name>
    <dbReference type="NCBI Taxonomy" id="470446"/>
    <lineage>
        <taxon>Bacteria</taxon>
        <taxon>Pseudomonadati</taxon>
        <taxon>Bacteroidota</taxon>
        <taxon>Sphingobacteriia</taxon>
        <taxon>Sphingobacteriales</taxon>
        <taxon>Sphingobacteriaceae</taxon>
        <taxon>Sphingobacterium</taxon>
    </lineage>
</organism>
<keyword evidence="8" id="KW-1185">Reference proteome</keyword>
<reference evidence="7 8" key="1">
    <citation type="submission" date="2024-04" db="EMBL/GenBank/DDBJ databases">
        <title>WGS of bacteria from Torrens River.</title>
        <authorList>
            <person name="Wyrsch E.R."/>
            <person name="Drigo B."/>
        </authorList>
    </citation>
    <scope>NUCLEOTIDE SEQUENCE [LARGE SCALE GENOMIC DNA]</scope>
    <source>
        <strain evidence="7 8">TWI391</strain>
    </source>
</reference>
<feature type="transmembrane region" description="Helical" evidence="6">
    <location>
        <begin position="120"/>
        <end position="140"/>
    </location>
</feature>
<evidence type="ECO:0000256" key="4">
    <source>
        <dbReference type="ARBA" id="ARBA00022989"/>
    </source>
</evidence>
<evidence type="ECO:0000313" key="7">
    <source>
        <dbReference type="EMBL" id="MEN5380483.1"/>
    </source>
</evidence>
<evidence type="ECO:0000256" key="2">
    <source>
        <dbReference type="ARBA" id="ARBA00022475"/>
    </source>
</evidence>
<feature type="transmembrane region" description="Helical" evidence="6">
    <location>
        <begin position="285"/>
        <end position="306"/>
    </location>
</feature>
<evidence type="ECO:0000256" key="5">
    <source>
        <dbReference type="ARBA" id="ARBA00023136"/>
    </source>
</evidence>
<feature type="transmembrane region" description="Helical" evidence="6">
    <location>
        <begin position="78"/>
        <end position="100"/>
    </location>
</feature>
<feature type="transmembrane region" description="Helical" evidence="6">
    <location>
        <begin position="231"/>
        <end position="248"/>
    </location>
</feature>
<name>A0ABV0C2D3_9SPHI</name>
<dbReference type="PANTHER" id="PTHR30250">
    <property type="entry name" value="PST FAMILY PREDICTED COLANIC ACID TRANSPORTER"/>
    <property type="match status" value="1"/>
</dbReference>
<dbReference type="Pfam" id="PF01943">
    <property type="entry name" value="Polysacc_synt"/>
    <property type="match status" value="1"/>
</dbReference>
<feature type="transmembrane region" description="Helical" evidence="6">
    <location>
        <begin position="384"/>
        <end position="403"/>
    </location>
</feature>
<sequence>MKNFLKSFLAFGLATSIEKLLGFILLPIYTRHFNAVEYGVIDMISVIGSILIIFGTLQIETSLQRYYYSYNDLRKNLLISNVYFWICLFSFILFLVLIIFSTPLAIWLLGDAKYSMALKISSFQIIFINLNMLGLVILRYEKQNLKFLIAIIVKVFSALLFALLFVVYFDFGINGVILGQTLSLMITSLVIFFNIKKYLVLRLNKLLKNDLFHYALPQLPARIGSILIAQVNRFFMLGYLSLASIGVYSVSLKLASSIQIINTAFVMAWRPIMIKLINVKNNKEIFPSVLPMISLLVFFCVSLISLFSLEIVKLFTTEEFYTASKYLGGLSLYFALFIVKEVIDIGPVLTKNTKYLSYNFLFSIILNLILLYVFINIWELEGVILSMVITNLFLVGITWFTSNRLYPINFRIDKFIFALLPALFLALFSLIYQIGFFQKLILAVIVLLFYGISVFKNRSTLQILKKL</sequence>
<dbReference type="InterPro" id="IPR050833">
    <property type="entry name" value="Poly_Biosynth_Transport"/>
</dbReference>
<dbReference type="EMBL" id="JBDJNQ010000018">
    <property type="protein sequence ID" value="MEN5380483.1"/>
    <property type="molecule type" value="Genomic_DNA"/>
</dbReference>
<gene>
    <name evidence="7" type="ORF">ABE541_24700</name>
</gene>